<gene>
    <name evidence="3" type="ORF">GNE07_11845</name>
</gene>
<dbReference type="PANTHER" id="PTHR23416">
    <property type="entry name" value="SIALIC ACID SYNTHASE-RELATED"/>
    <property type="match status" value="1"/>
</dbReference>
<accession>A0AAW9WIB7</accession>
<dbReference type="EMBL" id="WNME01000006">
    <property type="protein sequence ID" value="MUB63747.1"/>
    <property type="molecule type" value="Genomic_DNA"/>
</dbReference>
<organism evidence="3 4">
    <name type="scientific">Hungatella hathewayi</name>
    <dbReference type="NCBI Taxonomy" id="154046"/>
    <lineage>
        <taxon>Bacteria</taxon>
        <taxon>Bacillati</taxon>
        <taxon>Bacillota</taxon>
        <taxon>Clostridia</taxon>
        <taxon>Lachnospirales</taxon>
        <taxon>Lachnospiraceae</taxon>
        <taxon>Hungatella</taxon>
    </lineage>
</organism>
<dbReference type="CDD" id="cd04647">
    <property type="entry name" value="LbH_MAT_like"/>
    <property type="match status" value="1"/>
</dbReference>
<evidence type="ECO:0000256" key="2">
    <source>
        <dbReference type="ARBA" id="ARBA00022679"/>
    </source>
</evidence>
<dbReference type="SUPFAM" id="SSF51161">
    <property type="entry name" value="Trimeric LpxA-like enzymes"/>
    <property type="match status" value="1"/>
</dbReference>
<dbReference type="InterPro" id="IPR011004">
    <property type="entry name" value="Trimer_LpxA-like_sf"/>
</dbReference>
<evidence type="ECO:0000256" key="1">
    <source>
        <dbReference type="ARBA" id="ARBA00007274"/>
    </source>
</evidence>
<evidence type="ECO:0000313" key="3">
    <source>
        <dbReference type="EMBL" id="MUB63747.1"/>
    </source>
</evidence>
<evidence type="ECO:0000313" key="4">
    <source>
        <dbReference type="Proteomes" id="UP000434223"/>
    </source>
</evidence>
<dbReference type="AlphaFoldDB" id="A0AAW9WIB7"/>
<proteinExistence type="inferred from homology"/>
<dbReference type="Proteomes" id="UP000434223">
    <property type="component" value="Unassembled WGS sequence"/>
</dbReference>
<dbReference type="Pfam" id="PF00132">
    <property type="entry name" value="Hexapep"/>
    <property type="match status" value="1"/>
</dbReference>
<dbReference type="InterPro" id="IPR001451">
    <property type="entry name" value="Hexapep"/>
</dbReference>
<comment type="caution">
    <text evidence="3">The sequence shown here is derived from an EMBL/GenBank/DDBJ whole genome shotgun (WGS) entry which is preliminary data.</text>
</comment>
<sequence>MFRNVVQNRIAASYLMPWFMRRGIYNLLGNSISTSEISPHCFLGGYRLQLGKDTFISYQCFFDLTAPVILGEKCRVAFQTTFITSTHELGGGGMRAGDGLAEPIVIGNGVWIGARATILPGVTVGDGAVIGAGAVVVSDCEADCIYAGVPARKIRKIEE</sequence>
<dbReference type="Gene3D" id="2.160.10.10">
    <property type="entry name" value="Hexapeptide repeat proteins"/>
    <property type="match status" value="1"/>
</dbReference>
<keyword evidence="3" id="KW-0012">Acyltransferase</keyword>
<dbReference type="InterPro" id="IPR051159">
    <property type="entry name" value="Hexapeptide_acetyltransf"/>
</dbReference>
<comment type="similarity">
    <text evidence="1">Belongs to the transferase hexapeptide repeat family.</text>
</comment>
<keyword evidence="2" id="KW-0808">Transferase</keyword>
<dbReference type="PANTHER" id="PTHR23416:SF23">
    <property type="entry name" value="ACETYLTRANSFERASE C18B11.09C-RELATED"/>
    <property type="match status" value="1"/>
</dbReference>
<dbReference type="GO" id="GO:0008374">
    <property type="term" value="F:O-acyltransferase activity"/>
    <property type="evidence" value="ECO:0007669"/>
    <property type="project" value="TreeGrafter"/>
</dbReference>
<reference evidence="3 4" key="1">
    <citation type="submission" date="2019-09" db="EMBL/GenBank/DDBJ databases">
        <title>Draft genome sequencing of Hungatella hathewayi 123Y-2.</title>
        <authorList>
            <person name="Lv Q."/>
            <person name="Li S."/>
        </authorList>
    </citation>
    <scope>NUCLEOTIDE SEQUENCE [LARGE SCALE GENOMIC DNA]</scope>
    <source>
        <strain evidence="3 4">123Y-2</strain>
    </source>
</reference>
<protein>
    <submittedName>
        <fullName evidence="3">Acyltransferase</fullName>
    </submittedName>
</protein>
<name>A0AAW9WIB7_9FIRM</name>